<protein>
    <submittedName>
        <fullName evidence="2">Uncharacterized protein</fullName>
    </submittedName>
</protein>
<feature type="compositionally biased region" description="Polar residues" evidence="1">
    <location>
        <begin position="1"/>
        <end position="22"/>
    </location>
</feature>
<dbReference type="Proteomes" id="UP000193240">
    <property type="component" value="Unassembled WGS sequence"/>
</dbReference>
<keyword evidence="3" id="KW-1185">Reference proteome</keyword>
<accession>A0A1Y2M8I9</accession>
<evidence type="ECO:0000313" key="3">
    <source>
        <dbReference type="Proteomes" id="UP000193240"/>
    </source>
</evidence>
<evidence type="ECO:0000256" key="1">
    <source>
        <dbReference type="SAM" id="MobiDB-lite"/>
    </source>
</evidence>
<evidence type="ECO:0000313" key="2">
    <source>
        <dbReference type="EMBL" id="OSS52403.1"/>
    </source>
</evidence>
<reference evidence="2 3" key="1">
    <citation type="journal article" date="2017" name="Genome Announc.">
        <title>Genome sequence of the saprophytic ascomycete Epicoccum nigrum ICMP 19927 strain isolated from New Zealand.</title>
        <authorList>
            <person name="Fokin M."/>
            <person name="Fleetwood D."/>
            <person name="Weir B.S."/>
            <person name="Villas-Boas S.G."/>
        </authorList>
    </citation>
    <scope>NUCLEOTIDE SEQUENCE [LARGE SCALE GENOMIC DNA]</scope>
    <source>
        <strain evidence="2 3">ICMP 19927</strain>
    </source>
</reference>
<dbReference type="EMBL" id="KZ107839">
    <property type="protein sequence ID" value="OSS52403.1"/>
    <property type="molecule type" value="Genomic_DNA"/>
</dbReference>
<sequence length="95" mass="10669">MTTEHGISSRPSTNLSTNTVVETSEEHAAEVPNPESRQQRYPSLIVNFDLEQAVQQLRAGDSSDLDLALFAYWIRAKDENYVTAQGFVRELALDQ</sequence>
<feature type="region of interest" description="Disordered" evidence="1">
    <location>
        <begin position="1"/>
        <end position="38"/>
    </location>
</feature>
<proteinExistence type="predicted"/>
<name>A0A1Y2M8I9_EPING</name>
<dbReference type="AlphaFoldDB" id="A0A1Y2M8I9"/>
<gene>
    <name evidence="2" type="ORF">B5807_02132</name>
</gene>
<organism evidence="2 3">
    <name type="scientific">Epicoccum nigrum</name>
    <name type="common">Soil fungus</name>
    <name type="synonym">Epicoccum purpurascens</name>
    <dbReference type="NCBI Taxonomy" id="105696"/>
    <lineage>
        <taxon>Eukaryota</taxon>
        <taxon>Fungi</taxon>
        <taxon>Dikarya</taxon>
        <taxon>Ascomycota</taxon>
        <taxon>Pezizomycotina</taxon>
        <taxon>Dothideomycetes</taxon>
        <taxon>Pleosporomycetidae</taxon>
        <taxon>Pleosporales</taxon>
        <taxon>Pleosporineae</taxon>
        <taxon>Didymellaceae</taxon>
        <taxon>Epicoccum</taxon>
    </lineage>
</organism>
<dbReference type="InParanoid" id="A0A1Y2M8I9"/>